<dbReference type="InterPro" id="IPR050680">
    <property type="entry name" value="YpeA/RimI_acetyltransf"/>
</dbReference>
<accession>A0A0U1NM84</accession>
<dbReference type="SUPFAM" id="SSF55729">
    <property type="entry name" value="Acyl-CoA N-acyltransferases (Nat)"/>
    <property type="match status" value="1"/>
</dbReference>
<dbReference type="PROSITE" id="PS51186">
    <property type="entry name" value="GNAT"/>
    <property type="match status" value="1"/>
</dbReference>
<proteinExistence type="predicted"/>
<keyword evidence="5" id="KW-1185">Reference proteome</keyword>
<dbReference type="EMBL" id="CVQV01000009">
    <property type="protein sequence ID" value="CRK75845.1"/>
    <property type="molecule type" value="Genomic_DNA"/>
</dbReference>
<sequence length="149" mass="16126">MTTPASPKTQLTPEAMAETHAAAFALTRPWSAHEFSDLIESPTCFVVGDAQCFALSRVIADEAELLTIATHPDHQRQGHAKAVMDSLHSQLQTRGAVQIFLEVAAPNLGALALYESLGYLHVGRRKAYYTPTSGGEALDAIVMQRKLPI</sequence>
<keyword evidence="1 4" id="KW-0808">Transferase</keyword>
<dbReference type="PANTHER" id="PTHR43420:SF12">
    <property type="entry name" value="N-ACETYLTRANSFERASE DOMAIN-CONTAINING PROTEIN"/>
    <property type="match status" value="1"/>
</dbReference>
<dbReference type="InterPro" id="IPR000182">
    <property type="entry name" value="GNAT_dom"/>
</dbReference>
<feature type="domain" description="N-acetyltransferase" evidence="3">
    <location>
        <begin position="6"/>
        <end position="148"/>
    </location>
</feature>
<dbReference type="STRING" id="282199.GCA_001049735_01899"/>
<dbReference type="AlphaFoldDB" id="A0A0U1NM84"/>
<keyword evidence="2" id="KW-0012">Acyltransferase</keyword>
<dbReference type="Proteomes" id="UP000048949">
    <property type="component" value="Unassembled WGS sequence"/>
</dbReference>
<gene>
    <name evidence="4" type="ORF">NIG5292_01900</name>
</gene>
<reference evidence="4 5" key="1">
    <citation type="submission" date="2015-04" db="EMBL/GenBank/DDBJ databases">
        <authorList>
            <person name="Syromyatnikov M.Y."/>
            <person name="Popov V.N."/>
        </authorList>
    </citation>
    <scope>NUCLEOTIDE SEQUENCE [LARGE SCALE GENOMIC DNA]</scope>
    <source>
        <strain evidence="4 5">CECT 5292</strain>
    </source>
</reference>
<evidence type="ECO:0000256" key="2">
    <source>
        <dbReference type="ARBA" id="ARBA00023315"/>
    </source>
</evidence>
<evidence type="ECO:0000313" key="4">
    <source>
        <dbReference type="EMBL" id="CRK75845.1"/>
    </source>
</evidence>
<evidence type="ECO:0000256" key="1">
    <source>
        <dbReference type="ARBA" id="ARBA00022679"/>
    </source>
</evidence>
<dbReference type="InterPro" id="IPR016181">
    <property type="entry name" value="Acyl_CoA_acyltransferase"/>
</dbReference>
<organism evidence="4 5">
    <name type="scientific">Nereida ignava</name>
    <dbReference type="NCBI Taxonomy" id="282199"/>
    <lineage>
        <taxon>Bacteria</taxon>
        <taxon>Pseudomonadati</taxon>
        <taxon>Pseudomonadota</taxon>
        <taxon>Alphaproteobacteria</taxon>
        <taxon>Rhodobacterales</taxon>
        <taxon>Roseobacteraceae</taxon>
        <taxon>Nereida</taxon>
    </lineage>
</organism>
<dbReference type="RefSeq" id="WP_233488203.1">
    <property type="nucleotide sequence ID" value="NZ_CBFHGK010000004.1"/>
</dbReference>
<evidence type="ECO:0000313" key="5">
    <source>
        <dbReference type="Proteomes" id="UP000048949"/>
    </source>
</evidence>
<protein>
    <submittedName>
        <fullName evidence="4">Ribosomal-protein-alanine N-acetyltransferase</fullName>
    </submittedName>
</protein>
<dbReference type="GO" id="GO:0016747">
    <property type="term" value="F:acyltransferase activity, transferring groups other than amino-acyl groups"/>
    <property type="evidence" value="ECO:0007669"/>
    <property type="project" value="InterPro"/>
</dbReference>
<evidence type="ECO:0000259" key="3">
    <source>
        <dbReference type="PROSITE" id="PS51186"/>
    </source>
</evidence>
<dbReference type="PANTHER" id="PTHR43420">
    <property type="entry name" value="ACETYLTRANSFERASE"/>
    <property type="match status" value="1"/>
</dbReference>
<dbReference type="Pfam" id="PF00583">
    <property type="entry name" value="Acetyltransf_1"/>
    <property type="match status" value="1"/>
</dbReference>
<name>A0A0U1NM84_9RHOB</name>
<dbReference type="Gene3D" id="3.40.630.30">
    <property type="match status" value="1"/>
</dbReference>
<dbReference type="CDD" id="cd04301">
    <property type="entry name" value="NAT_SF"/>
    <property type="match status" value="1"/>
</dbReference>